<feature type="domain" description="(S)-ureidoglycine aminohydrolase cupin" evidence="1">
    <location>
        <begin position="50"/>
        <end position="120"/>
    </location>
</feature>
<dbReference type="EMBL" id="JAAWVT010000001">
    <property type="protein sequence ID" value="NKG19328.1"/>
    <property type="molecule type" value="Genomic_DNA"/>
</dbReference>
<keyword evidence="3" id="KW-1185">Reference proteome</keyword>
<dbReference type="InterPro" id="IPR008579">
    <property type="entry name" value="UGlyAH_Cupin_dom"/>
</dbReference>
<dbReference type="Pfam" id="PF05899">
    <property type="entry name" value="Cupin_3"/>
    <property type="match status" value="1"/>
</dbReference>
<dbReference type="Proteomes" id="UP000746595">
    <property type="component" value="Unassembled WGS sequence"/>
</dbReference>
<evidence type="ECO:0000259" key="1">
    <source>
        <dbReference type="Pfam" id="PF05899"/>
    </source>
</evidence>
<accession>A0ABX1FZZ7</accession>
<protein>
    <submittedName>
        <fullName evidence="2">Cupin domain-containing protein</fullName>
    </submittedName>
</protein>
<dbReference type="InterPro" id="IPR011051">
    <property type="entry name" value="RmlC_Cupin_sf"/>
</dbReference>
<reference evidence="2 3" key="1">
    <citation type="submission" date="2020-04" db="EMBL/GenBank/DDBJ databases">
        <title>Paeniglutamicibacter sp. ANT13_2, a novel actinomycete isolated from sediment in Antarctica.</title>
        <authorList>
            <person name="Sakdapetsiri C."/>
            <person name="Pinyakong O."/>
        </authorList>
    </citation>
    <scope>NUCLEOTIDE SEQUENCE [LARGE SCALE GENOMIC DNA]</scope>
    <source>
        <strain evidence="2 3">ANT13_2</strain>
    </source>
</reference>
<gene>
    <name evidence="2" type="ORF">HED64_01240</name>
</gene>
<organism evidence="2 3">
    <name type="scientific">Paeniglutamicibacter terrestris</name>
    <dbReference type="NCBI Taxonomy" id="2723403"/>
    <lineage>
        <taxon>Bacteria</taxon>
        <taxon>Bacillati</taxon>
        <taxon>Actinomycetota</taxon>
        <taxon>Actinomycetes</taxon>
        <taxon>Micrococcales</taxon>
        <taxon>Micrococcaceae</taxon>
        <taxon>Paeniglutamicibacter</taxon>
    </lineage>
</organism>
<evidence type="ECO:0000313" key="3">
    <source>
        <dbReference type="Proteomes" id="UP000746595"/>
    </source>
</evidence>
<sequence length="131" mass="14270">MIPEPFPPLLGGQALLINKVPMEHQKPTDDVLTAGTTTAAVELGSLAGCEFGIWEMSLGSMQDVEVDEIFVVIAGHGRVLIEPFNGHPARTAELLPGTIMRLETGMRTTWTITEPLRKAYFTPRLTPESTP</sequence>
<name>A0ABX1FZZ7_9MICC</name>
<comment type="caution">
    <text evidence="2">The sequence shown here is derived from an EMBL/GenBank/DDBJ whole genome shotgun (WGS) entry which is preliminary data.</text>
</comment>
<dbReference type="RefSeq" id="WP_168150311.1">
    <property type="nucleotide sequence ID" value="NZ_JAAWVT010000001.1"/>
</dbReference>
<proteinExistence type="predicted"/>
<evidence type="ECO:0000313" key="2">
    <source>
        <dbReference type="EMBL" id="NKG19328.1"/>
    </source>
</evidence>
<dbReference type="SUPFAM" id="SSF51182">
    <property type="entry name" value="RmlC-like cupins"/>
    <property type="match status" value="1"/>
</dbReference>
<dbReference type="InterPro" id="IPR014710">
    <property type="entry name" value="RmlC-like_jellyroll"/>
</dbReference>
<dbReference type="Gene3D" id="2.60.120.10">
    <property type="entry name" value="Jelly Rolls"/>
    <property type="match status" value="1"/>
</dbReference>